<evidence type="ECO:0000313" key="1">
    <source>
        <dbReference type="EMBL" id="GFH28316.1"/>
    </source>
</evidence>
<protein>
    <submittedName>
        <fullName evidence="1">Uncharacterized protein</fullName>
    </submittedName>
</protein>
<accession>A0A6A0A734</accession>
<reference evidence="1 2" key="1">
    <citation type="submission" date="2020-02" db="EMBL/GenBank/DDBJ databases">
        <title>Draft genome sequence of Haematococcus lacustris strain NIES-144.</title>
        <authorList>
            <person name="Morimoto D."/>
            <person name="Nakagawa S."/>
            <person name="Yoshida T."/>
            <person name="Sawayama S."/>
        </authorList>
    </citation>
    <scope>NUCLEOTIDE SEQUENCE [LARGE SCALE GENOMIC DNA]</scope>
    <source>
        <strain evidence="1 2">NIES-144</strain>
    </source>
</reference>
<organism evidence="1 2">
    <name type="scientific">Haematococcus lacustris</name>
    <name type="common">Green alga</name>
    <name type="synonym">Haematococcus pluvialis</name>
    <dbReference type="NCBI Taxonomy" id="44745"/>
    <lineage>
        <taxon>Eukaryota</taxon>
        <taxon>Viridiplantae</taxon>
        <taxon>Chlorophyta</taxon>
        <taxon>core chlorophytes</taxon>
        <taxon>Chlorophyceae</taxon>
        <taxon>CS clade</taxon>
        <taxon>Chlamydomonadales</taxon>
        <taxon>Haematococcaceae</taxon>
        <taxon>Haematococcus</taxon>
    </lineage>
</organism>
<dbReference type="EMBL" id="BLLF01003828">
    <property type="protein sequence ID" value="GFH28316.1"/>
    <property type="molecule type" value="Genomic_DNA"/>
</dbReference>
<dbReference type="Proteomes" id="UP000485058">
    <property type="component" value="Unassembled WGS sequence"/>
</dbReference>
<evidence type="ECO:0000313" key="2">
    <source>
        <dbReference type="Proteomes" id="UP000485058"/>
    </source>
</evidence>
<sequence>MHVTTHNLSQYNSGALCHMQAQHASMCAQSWVMPCMTTLGAYVWALAWTGWTWAILDVPDAHRGKSDTWAILGVIMGGDKPTSMDGYLMPMFQDLQAALGDDPRGHMFLRYQGPNDGRPHAEPRLIPILISLVADTPARATMTKGLPHMAGMGCFWCWLKTAKEDNAIHPKGYATPVPTPVVPALVRPPVVQEPGEAAPPAPSHVHMWEPVCRVTNEEMRLRGELVESGHLTQSDAGCIGVPIVCKYFEHVQPSWAHVVPTGHSLLFGLVKSHLKWVFAPGSPFRARERRLMKARFGHLMVPTEYGRKPYHHNKCSGWIMESFMHFIKHEWAYVFKGIMTKPEHAKHLELWRCLVSASLHYLTPGADTPETVLENIETAYANLKEYAVGMQEFQEELKAPDTTFSPNLHMLICRCHIASAHVPYGYSARAA</sequence>
<gene>
    <name evidence="1" type="ORF">HaLaN_26790</name>
</gene>
<comment type="caution">
    <text evidence="1">The sequence shown here is derived from an EMBL/GenBank/DDBJ whole genome shotgun (WGS) entry which is preliminary data.</text>
</comment>
<name>A0A6A0A734_HAELA</name>
<proteinExistence type="predicted"/>
<keyword evidence="2" id="KW-1185">Reference proteome</keyword>
<dbReference type="AlphaFoldDB" id="A0A6A0A734"/>